<proteinExistence type="inferred from homology"/>
<protein>
    <recommendedName>
        <fullName evidence="3">Small EDRK-rich factor-like N-terminal domain-containing protein</fullName>
    </recommendedName>
</protein>
<dbReference type="InterPro" id="IPR007513">
    <property type="entry name" value="SERF-like_N"/>
</dbReference>
<evidence type="ECO:0000313" key="5">
    <source>
        <dbReference type="Proteomes" id="UP000694558"/>
    </source>
</evidence>
<dbReference type="Pfam" id="PF04419">
    <property type="entry name" value="SERF-like_N"/>
    <property type="match status" value="1"/>
</dbReference>
<dbReference type="Proteomes" id="UP000694558">
    <property type="component" value="Chromosome 5"/>
</dbReference>
<feature type="domain" description="Small EDRK-rich factor-like N-terminal" evidence="3">
    <location>
        <begin position="6"/>
        <end position="40"/>
    </location>
</feature>
<reference evidence="4" key="2">
    <citation type="submission" date="2025-08" db="UniProtKB">
        <authorList>
            <consortium name="Ensembl"/>
        </authorList>
    </citation>
    <scope>IDENTIFICATION</scope>
</reference>
<evidence type="ECO:0000256" key="1">
    <source>
        <dbReference type="ARBA" id="ARBA00007309"/>
    </source>
</evidence>
<dbReference type="Ensembl" id="ENSSMAT00000012285.2">
    <property type="protein sequence ID" value="ENSSMAP00000012129.2"/>
    <property type="gene ID" value="ENSSMAG00000007449.2"/>
</dbReference>
<sequence>QTRCCRGNQRELARQKNAKKATDHGKGKRGDDGLSAAARKQSKFSKAHYGTVVQYITKCIISAPHKNKQRYFYLRLCSSIKKLQMSLVWMKCSGICPDEVFSFSPNLLKGCRDNAAEAEKGE</sequence>
<evidence type="ECO:0000313" key="4">
    <source>
        <dbReference type="Ensembl" id="ENSSMAP00000012129.2"/>
    </source>
</evidence>
<accession>A0A8D3A404</accession>
<evidence type="ECO:0000256" key="2">
    <source>
        <dbReference type="SAM" id="MobiDB-lite"/>
    </source>
</evidence>
<feature type="compositionally biased region" description="Basic and acidic residues" evidence="2">
    <location>
        <begin position="8"/>
        <end position="32"/>
    </location>
</feature>
<dbReference type="AlphaFoldDB" id="A0A8D3A404"/>
<organism evidence="4 5">
    <name type="scientific">Scophthalmus maximus</name>
    <name type="common">Turbot</name>
    <name type="synonym">Psetta maxima</name>
    <dbReference type="NCBI Taxonomy" id="52904"/>
    <lineage>
        <taxon>Eukaryota</taxon>
        <taxon>Metazoa</taxon>
        <taxon>Chordata</taxon>
        <taxon>Craniata</taxon>
        <taxon>Vertebrata</taxon>
        <taxon>Euteleostomi</taxon>
        <taxon>Actinopterygii</taxon>
        <taxon>Neopterygii</taxon>
        <taxon>Teleostei</taxon>
        <taxon>Neoteleostei</taxon>
        <taxon>Acanthomorphata</taxon>
        <taxon>Carangaria</taxon>
        <taxon>Pleuronectiformes</taxon>
        <taxon>Pleuronectoidei</taxon>
        <taxon>Scophthalmidae</taxon>
        <taxon>Scophthalmus</taxon>
    </lineage>
</organism>
<dbReference type="InterPro" id="IPR040211">
    <property type="entry name" value="SERF1/2-like"/>
</dbReference>
<name>A0A8D3A404_SCOMX</name>
<dbReference type="PANTHER" id="PTHR13596">
    <property type="entry name" value="SMALL EDRK-RICH FACTOR 1"/>
    <property type="match status" value="1"/>
</dbReference>
<comment type="similarity">
    <text evidence="1">Belongs to the SERF family.</text>
</comment>
<evidence type="ECO:0000259" key="3">
    <source>
        <dbReference type="Pfam" id="PF04419"/>
    </source>
</evidence>
<dbReference type="PANTHER" id="PTHR13596:SF0">
    <property type="entry name" value="SI:CH211-39K3.2-RELATED"/>
    <property type="match status" value="1"/>
</dbReference>
<feature type="region of interest" description="Disordered" evidence="2">
    <location>
        <begin position="1"/>
        <end position="41"/>
    </location>
</feature>
<dbReference type="GeneTree" id="ENSGT01030000237493"/>
<reference evidence="4" key="1">
    <citation type="submission" date="2023-05" db="EMBL/GenBank/DDBJ databases">
        <title>High-quality long-read genome of Scophthalmus maximus.</title>
        <authorList>
            <person name="Lien S."/>
            <person name="Martinez P."/>
        </authorList>
    </citation>
    <scope>NUCLEOTIDE SEQUENCE [LARGE SCALE GENOMIC DNA]</scope>
</reference>